<proteinExistence type="predicted"/>
<accession>X0SUC2</accession>
<gene>
    <name evidence="2" type="ORF">S01H1_13882</name>
</gene>
<dbReference type="SUPFAM" id="SSF49299">
    <property type="entry name" value="PKD domain"/>
    <property type="match status" value="1"/>
</dbReference>
<comment type="caution">
    <text evidence="2">The sequence shown here is derived from an EMBL/GenBank/DDBJ whole genome shotgun (WGS) entry which is preliminary data.</text>
</comment>
<evidence type="ECO:0000313" key="2">
    <source>
        <dbReference type="EMBL" id="GAF79507.1"/>
    </source>
</evidence>
<dbReference type="Gene3D" id="2.60.40.10">
    <property type="entry name" value="Immunoglobulins"/>
    <property type="match status" value="1"/>
</dbReference>
<dbReference type="InterPro" id="IPR013783">
    <property type="entry name" value="Ig-like_fold"/>
</dbReference>
<dbReference type="InterPro" id="IPR000601">
    <property type="entry name" value="PKD_dom"/>
</dbReference>
<sequence>EWDFGDDTIITETLEPTHAFTEPGEYTVTLTVTDNDGGVGTDSVVIIVDTPAEVTEDIVDDLEELDPPAEAEDEVNNAIDNLNDAVEDFENEEPEHAFDEIKKAVDNLDKAQDDGADTQETIEDILDFLIDLVELTIDDAIEYAGEDDHNVEKAQEYYDNAMVMINEENFEDAVAELKKAYSEAMKVFK</sequence>
<dbReference type="PROSITE" id="PS50093">
    <property type="entry name" value="PKD"/>
    <property type="match status" value="1"/>
</dbReference>
<dbReference type="AlphaFoldDB" id="X0SUC2"/>
<dbReference type="EMBL" id="BARS01007184">
    <property type="protein sequence ID" value="GAF79507.1"/>
    <property type="molecule type" value="Genomic_DNA"/>
</dbReference>
<name>X0SUC2_9ZZZZ</name>
<reference evidence="2" key="1">
    <citation type="journal article" date="2014" name="Front. Microbiol.">
        <title>High frequency of phylogenetically diverse reductive dehalogenase-homologous genes in deep subseafloor sedimentary metagenomes.</title>
        <authorList>
            <person name="Kawai M."/>
            <person name="Futagami T."/>
            <person name="Toyoda A."/>
            <person name="Takaki Y."/>
            <person name="Nishi S."/>
            <person name="Hori S."/>
            <person name="Arai W."/>
            <person name="Tsubouchi T."/>
            <person name="Morono Y."/>
            <person name="Uchiyama I."/>
            <person name="Ito T."/>
            <person name="Fujiyama A."/>
            <person name="Inagaki F."/>
            <person name="Takami H."/>
        </authorList>
    </citation>
    <scope>NUCLEOTIDE SEQUENCE</scope>
    <source>
        <strain evidence="2">Expedition CK06-06</strain>
    </source>
</reference>
<dbReference type="CDD" id="cd00146">
    <property type="entry name" value="PKD"/>
    <property type="match status" value="1"/>
</dbReference>
<dbReference type="Pfam" id="PF18911">
    <property type="entry name" value="PKD_4"/>
    <property type="match status" value="1"/>
</dbReference>
<dbReference type="InterPro" id="IPR035986">
    <property type="entry name" value="PKD_dom_sf"/>
</dbReference>
<protein>
    <recommendedName>
        <fullName evidence="1">PKD domain-containing protein</fullName>
    </recommendedName>
</protein>
<feature type="domain" description="PKD" evidence="1">
    <location>
        <begin position="1"/>
        <end position="55"/>
    </location>
</feature>
<organism evidence="2">
    <name type="scientific">marine sediment metagenome</name>
    <dbReference type="NCBI Taxonomy" id="412755"/>
    <lineage>
        <taxon>unclassified sequences</taxon>
        <taxon>metagenomes</taxon>
        <taxon>ecological metagenomes</taxon>
    </lineage>
</organism>
<evidence type="ECO:0000259" key="1">
    <source>
        <dbReference type="PROSITE" id="PS50093"/>
    </source>
</evidence>
<feature type="non-terminal residue" evidence="2">
    <location>
        <position position="1"/>
    </location>
</feature>